<dbReference type="InterPro" id="IPR001753">
    <property type="entry name" value="Enoyl-CoA_hydra/iso"/>
</dbReference>
<protein>
    <submittedName>
        <fullName evidence="4">Enoyl-CoA hydratase-related protein</fullName>
    </submittedName>
</protein>
<dbReference type="Pfam" id="PF00378">
    <property type="entry name" value="ECH_1"/>
    <property type="match status" value="1"/>
</dbReference>
<dbReference type="InterPro" id="IPR014748">
    <property type="entry name" value="Enoyl-CoA_hydra_C"/>
</dbReference>
<comment type="similarity">
    <text evidence="1">Belongs to the enoyl-CoA hydratase/isomerase family.</text>
</comment>
<name>A0ABZ2TY26_9ACTN</name>
<dbReference type="PANTHER" id="PTHR11941:SF169">
    <property type="entry name" value="(7AS)-7A-METHYL-1,5-DIOXO-2,3,5,6,7,7A-HEXAHYDRO-1H-INDENE-CARBOXYL-COA HYDROLASE"/>
    <property type="match status" value="1"/>
</dbReference>
<accession>A0ABZ2TY26</accession>
<dbReference type="Proteomes" id="UP001479933">
    <property type="component" value="Chromosome"/>
</dbReference>
<dbReference type="EMBL" id="CP136137">
    <property type="protein sequence ID" value="WYY06315.1"/>
    <property type="molecule type" value="Genomic_DNA"/>
</dbReference>
<dbReference type="SUPFAM" id="SSF52096">
    <property type="entry name" value="ClpP/crotonase"/>
    <property type="match status" value="1"/>
</dbReference>
<evidence type="ECO:0000256" key="1">
    <source>
        <dbReference type="ARBA" id="ARBA00005254"/>
    </source>
</evidence>
<sequence length="249" mass="26264">MLIDMDRRGSVAVITMNRPERRNAFNAAMTQALDAALNSFEDDDSLRAAVLTGGRDFFSAGTDLVEWAGEPTERGGPYGIAGRALPKPLVAAVEGVAAGGGFEIALSATLIVASETASFSLPEVKLGLIAECGGIFRGPRALPLNLAREMLLTGSPLSAARAFDLGMVNRLAPQGAVLEEAIRLAEEIAERAPVAVAETLHALEALFTEQNQQGWELTQAAKTVARASADAGEGVAAFRERRAPQWRGH</sequence>
<dbReference type="RefSeq" id="WP_066162315.1">
    <property type="nucleotide sequence ID" value="NZ_CP136137.1"/>
</dbReference>
<keyword evidence="3" id="KW-0456">Lyase</keyword>
<evidence type="ECO:0000313" key="5">
    <source>
        <dbReference type="Proteomes" id="UP001479933"/>
    </source>
</evidence>
<proteinExistence type="inferred from homology"/>
<dbReference type="Gene3D" id="3.90.226.10">
    <property type="entry name" value="2-enoyl-CoA Hydratase, Chain A, domain 1"/>
    <property type="match status" value="1"/>
</dbReference>
<evidence type="ECO:0000256" key="2">
    <source>
        <dbReference type="ARBA" id="ARBA00023098"/>
    </source>
</evidence>
<dbReference type="PANTHER" id="PTHR11941">
    <property type="entry name" value="ENOYL-COA HYDRATASE-RELATED"/>
    <property type="match status" value="1"/>
</dbReference>
<organism evidence="4 5">
    <name type="scientific">Gordonia hydrophobica</name>
    <dbReference type="NCBI Taxonomy" id="40516"/>
    <lineage>
        <taxon>Bacteria</taxon>
        <taxon>Bacillati</taxon>
        <taxon>Actinomycetota</taxon>
        <taxon>Actinomycetes</taxon>
        <taxon>Mycobacteriales</taxon>
        <taxon>Gordoniaceae</taxon>
        <taxon>Gordonia</taxon>
    </lineage>
</organism>
<reference evidence="4 5" key="1">
    <citation type="journal article" date="2023" name="Virus Evol.">
        <title>Computational host range prediction-The good, the bad, and the ugly.</title>
        <authorList>
            <person name="Howell A.A."/>
            <person name="Versoza C.J."/>
            <person name="Pfeifer S.P."/>
        </authorList>
    </citation>
    <scope>NUCLEOTIDE SEQUENCE [LARGE SCALE GENOMIC DNA]</scope>
    <source>
        <strain evidence="4 5">1610/1b</strain>
    </source>
</reference>
<evidence type="ECO:0000256" key="3">
    <source>
        <dbReference type="ARBA" id="ARBA00023239"/>
    </source>
</evidence>
<keyword evidence="2" id="KW-0443">Lipid metabolism</keyword>
<evidence type="ECO:0000313" key="4">
    <source>
        <dbReference type="EMBL" id="WYY06315.1"/>
    </source>
</evidence>
<dbReference type="Gene3D" id="1.10.12.10">
    <property type="entry name" value="Lyase 2-enoyl-coa Hydratase, Chain A, domain 2"/>
    <property type="match status" value="1"/>
</dbReference>
<dbReference type="InterPro" id="IPR029045">
    <property type="entry name" value="ClpP/crotonase-like_dom_sf"/>
</dbReference>
<dbReference type="CDD" id="cd06558">
    <property type="entry name" value="crotonase-like"/>
    <property type="match status" value="1"/>
</dbReference>
<gene>
    <name evidence="4" type="ORF">RVF87_14720</name>
</gene>
<keyword evidence="5" id="KW-1185">Reference proteome</keyword>